<dbReference type="SMART" id="SM00831">
    <property type="entry name" value="Cation_ATPase_N"/>
    <property type="match status" value="1"/>
</dbReference>
<dbReference type="PRINTS" id="PR00121">
    <property type="entry name" value="NAKATPASE"/>
</dbReference>
<keyword evidence="14" id="KW-1278">Translocase</keyword>
<keyword evidence="7 18" id="KW-0812">Transmembrane</keyword>
<dbReference type="Gene3D" id="2.70.150.10">
    <property type="entry name" value="Calcium-transporting ATPase, cytoplasmic transduction domain A"/>
    <property type="match status" value="1"/>
</dbReference>
<evidence type="ECO:0000256" key="6">
    <source>
        <dbReference type="ARBA" id="ARBA00022568"/>
    </source>
</evidence>
<dbReference type="Pfam" id="PF08282">
    <property type="entry name" value="Hydrolase_3"/>
    <property type="match status" value="1"/>
</dbReference>
<evidence type="ECO:0000256" key="16">
    <source>
        <dbReference type="ARBA" id="ARBA00023065"/>
    </source>
</evidence>
<dbReference type="InterPro" id="IPR059000">
    <property type="entry name" value="ATPase_P-type_domA"/>
</dbReference>
<evidence type="ECO:0000256" key="9">
    <source>
        <dbReference type="ARBA" id="ARBA00022741"/>
    </source>
</evidence>
<dbReference type="InterPro" id="IPR023214">
    <property type="entry name" value="HAD_sf"/>
</dbReference>
<keyword evidence="15 18" id="KW-1133">Transmembrane helix</keyword>
<feature type="region of interest" description="Disordered" evidence="19">
    <location>
        <begin position="1"/>
        <end position="24"/>
    </location>
</feature>
<evidence type="ECO:0000313" key="26">
    <source>
        <dbReference type="RefSeq" id="XP_072576416.1"/>
    </source>
</evidence>
<evidence type="ECO:0000256" key="5">
    <source>
        <dbReference type="ARBA" id="ARBA00022553"/>
    </source>
</evidence>
<keyword evidence="8" id="KW-0479">Metal-binding</keyword>
<keyword evidence="3 18" id="KW-0813">Transport</keyword>
<comment type="function">
    <text evidence="18">Catalyzes the hydrolysis of ATP coupled with the transport of calcium.</text>
</comment>
<evidence type="ECO:0000256" key="15">
    <source>
        <dbReference type="ARBA" id="ARBA00022989"/>
    </source>
</evidence>
<evidence type="ECO:0000256" key="3">
    <source>
        <dbReference type="ARBA" id="ARBA00022448"/>
    </source>
</evidence>
<dbReference type="Pfam" id="PF00690">
    <property type="entry name" value="Cation_ATPase_N"/>
    <property type="match status" value="1"/>
</dbReference>
<keyword evidence="11 18" id="KW-0067">ATP-binding</keyword>
<evidence type="ECO:0000313" key="28">
    <source>
        <dbReference type="RefSeq" id="XP_072576418.1"/>
    </source>
</evidence>
<feature type="domain" description="Cation-transporting P-type ATPase N-terminal" evidence="20">
    <location>
        <begin position="47"/>
        <end position="123"/>
    </location>
</feature>
<feature type="transmembrane region" description="Helical" evidence="18">
    <location>
        <begin position="151"/>
        <end position="170"/>
    </location>
</feature>
<evidence type="ECO:0000313" key="21">
    <source>
        <dbReference type="Proteomes" id="UP001652641"/>
    </source>
</evidence>
<evidence type="ECO:0000313" key="22">
    <source>
        <dbReference type="RefSeq" id="XP_072576406.1"/>
    </source>
</evidence>
<dbReference type="InterPro" id="IPR004014">
    <property type="entry name" value="ATPase_P-typ_cation-transptr_N"/>
</dbReference>
<feature type="transmembrane region" description="Helical" evidence="18">
    <location>
        <begin position="371"/>
        <end position="392"/>
    </location>
</feature>
<gene>
    <name evidence="22 23 24 25 26 27 28" type="primary">ATP2B2</name>
</gene>
<dbReference type="Pfam" id="PF00689">
    <property type="entry name" value="Cation_ATPase_C"/>
    <property type="match status" value="1"/>
</dbReference>
<feature type="compositionally biased region" description="Polar residues" evidence="19">
    <location>
        <begin position="1"/>
        <end position="13"/>
    </location>
</feature>
<keyword evidence="9 18" id="KW-0547">Nucleotide-binding</keyword>
<evidence type="ECO:0000313" key="27">
    <source>
        <dbReference type="RefSeq" id="XP_072576417.1"/>
    </source>
</evidence>
<dbReference type="InterPro" id="IPR001757">
    <property type="entry name" value="P_typ_ATPase"/>
</dbReference>
<dbReference type="PANTHER" id="PTHR24093">
    <property type="entry name" value="CATION TRANSPORTING ATPASE"/>
    <property type="match status" value="1"/>
</dbReference>
<evidence type="ECO:0000256" key="12">
    <source>
        <dbReference type="ARBA" id="ARBA00022842"/>
    </source>
</evidence>
<dbReference type="InterPro" id="IPR044492">
    <property type="entry name" value="P_typ_ATPase_HD_dom"/>
</dbReference>
<reference evidence="22 23" key="1">
    <citation type="submission" date="2025-05" db="UniProtKB">
        <authorList>
            <consortium name="RefSeq"/>
        </authorList>
    </citation>
    <scope>IDENTIFICATION</scope>
    <source>
        <tissue evidence="22 23">Cell line</tissue>
    </source>
</reference>
<dbReference type="InterPro" id="IPR036412">
    <property type="entry name" value="HAD-like_sf"/>
</dbReference>
<evidence type="ECO:0000313" key="24">
    <source>
        <dbReference type="RefSeq" id="XP_072576413.1"/>
    </source>
</evidence>
<keyword evidence="12" id="KW-0460">Magnesium</keyword>
<dbReference type="InterPro" id="IPR008250">
    <property type="entry name" value="ATPase_P-typ_transduc_dom_A_sf"/>
</dbReference>
<keyword evidence="10 18" id="KW-0106">Calcium</keyword>
<organism evidence="21 26">
    <name type="scientific">Vulpes vulpes</name>
    <name type="common">Red fox</name>
    <dbReference type="NCBI Taxonomy" id="9627"/>
    <lineage>
        <taxon>Eukaryota</taxon>
        <taxon>Metazoa</taxon>
        <taxon>Chordata</taxon>
        <taxon>Craniata</taxon>
        <taxon>Vertebrata</taxon>
        <taxon>Euteleostomi</taxon>
        <taxon>Mammalia</taxon>
        <taxon>Eutheria</taxon>
        <taxon>Laurasiatheria</taxon>
        <taxon>Carnivora</taxon>
        <taxon>Caniformia</taxon>
        <taxon>Canidae</taxon>
        <taxon>Vulpes</taxon>
    </lineage>
</organism>
<evidence type="ECO:0000259" key="20">
    <source>
        <dbReference type="SMART" id="SM00831"/>
    </source>
</evidence>
<dbReference type="Gene3D" id="1.20.1110.10">
    <property type="entry name" value="Calcium-transporting ATPase, transmembrane domain"/>
    <property type="match status" value="3"/>
</dbReference>
<evidence type="ECO:0000256" key="2">
    <source>
        <dbReference type="ARBA" id="ARBA00006124"/>
    </source>
</evidence>
<evidence type="ECO:0000313" key="23">
    <source>
        <dbReference type="RefSeq" id="XP_072576407.1"/>
    </source>
</evidence>
<feature type="region of interest" description="Disordered" evidence="19">
    <location>
        <begin position="296"/>
        <end position="347"/>
    </location>
</feature>
<feature type="transmembrane region" description="Helical" evidence="18">
    <location>
        <begin position="98"/>
        <end position="121"/>
    </location>
</feature>
<dbReference type="RefSeq" id="XP_072576417.1">
    <property type="nucleotide sequence ID" value="XM_072720316.1"/>
</dbReference>
<dbReference type="InterPro" id="IPR006068">
    <property type="entry name" value="ATPase_P-typ_cation-transptr_C"/>
</dbReference>
<dbReference type="SUPFAM" id="SSF56784">
    <property type="entry name" value="HAD-like"/>
    <property type="match status" value="1"/>
</dbReference>
<keyword evidence="21" id="KW-1185">Reference proteome</keyword>
<dbReference type="EC" id="7.2.2.10" evidence="18"/>
<dbReference type="NCBIfam" id="TIGR01517">
    <property type="entry name" value="ATPase-IIB_Ca"/>
    <property type="match status" value="1"/>
</dbReference>
<feature type="transmembrane region" description="Helical" evidence="18">
    <location>
        <begin position="1000"/>
        <end position="1020"/>
    </location>
</feature>
<keyword evidence="13" id="KW-0112">Calmodulin-binding</keyword>
<dbReference type="GeneID" id="112933678"/>
<evidence type="ECO:0000256" key="7">
    <source>
        <dbReference type="ARBA" id="ARBA00022692"/>
    </source>
</evidence>
<feature type="transmembrane region" description="Helical" evidence="18">
    <location>
        <begin position="924"/>
        <end position="942"/>
    </location>
</feature>
<dbReference type="RefSeq" id="XP_072576416.1">
    <property type="nucleotide sequence ID" value="XM_072720315.1"/>
</dbReference>
<comment type="subcellular location">
    <subcellularLocation>
        <location evidence="1">Cell membrane</location>
        <topology evidence="1">Multi-pass membrane protein</topology>
    </subcellularLocation>
    <subcellularLocation>
        <location evidence="18">Membrane</location>
        <topology evidence="18">Multi-pass membrane protein</topology>
    </subcellularLocation>
</comment>
<dbReference type="RefSeq" id="XP_072576406.1">
    <property type="nucleotide sequence ID" value="XM_072720305.1"/>
</dbReference>
<dbReference type="NCBIfam" id="TIGR01494">
    <property type="entry name" value="ATPase_P-type"/>
    <property type="match status" value="3"/>
</dbReference>
<protein>
    <recommendedName>
        <fullName evidence="18">Calcium-transporting ATPase</fullName>
        <ecNumber evidence="18">7.2.2.10</ecNumber>
    </recommendedName>
</protein>
<evidence type="ECO:0000256" key="17">
    <source>
        <dbReference type="ARBA" id="ARBA00023136"/>
    </source>
</evidence>
<evidence type="ECO:0000256" key="10">
    <source>
        <dbReference type="ARBA" id="ARBA00022837"/>
    </source>
</evidence>
<evidence type="ECO:0000256" key="14">
    <source>
        <dbReference type="ARBA" id="ARBA00022967"/>
    </source>
</evidence>
<dbReference type="Gene3D" id="3.40.50.1000">
    <property type="entry name" value="HAD superfamily/HAD-like"/>
    <property type="match status" value="1"/>
</dbReference>
<evidence type="ECO:0000256" key="18">
    <source>
        <dbReference type="RuleBase" id="RU361146"/>
    </source>
</evidence>
<evidence type="ECO:0000256" key="8">
    <source>
        <dbReference type="ARBA" id="ARBA00022723"/>
    </source>
</evidence>
<feature type="compositionally biased region" description="Low complexity" evidence="19">
    <location>
        <begin position="1189"/>
        <end position="1203"/>
    </location>
</feature>
<dbReference type="CDD" id="cd02081">
    <property type="entry name" value="P-type_ATPase_Ca_PMCA-like"/>
    <property type="match status" value="1"/>
</dbReference>
<dbReference type="Proteomes" id="UP001652641">
    <property type="component" value="Chromosome 9"/>
</dbReference>
<dbReference type="Pfam" id="PF13246">
    <property type="entry name" value="Cation_ATPase"/>
    <property type="match status" value="1"/>
</dbReference>
<dbReference type="InterPro" id="IPR018303">
    <property type="entry name" value="ATPase_P-typ_P_site"/>
</dbReference>
<keyword evidence="16 18" id="KW-0406">Ion transport</keyword>
<feature type="region of interest" description="Disordered" evidence="19">
    <location>
        <begin position="1163"/>
        <end position="1212"/>
    </location>
</feature>
<dbReference type="Pfam" id="PF00122">
    <property type="entry name" value="E1-E2_ATPase"/>
    <property type="match status" value="1"/>
</dbReference>
<dbReference type="SFLD" id="SFLDS00003">
    <property type="entry name" value="Haloacid_Dehalogenase"/>
    <property type="match status" value="1"/>
</dbReference>
<dbReference type="InterPro" id="IPR023298">
    <property type="entry name" value="ATPase_P-typ_TM_dom_sf"/>
</dbReference>
<evidence type="ECO:0000256" key="1">
    <source>
        <dbReference type="ARBA" id="ARBA00004651"/>
    </source>
</evidence>
<evidence type="ECO:0000256" key="19">
    <source>
        <dbReference type="SAM" id="MobiDB-lite"/>
    </source>
</evidence>
<dbReference type="SUPFAM" id="SSF81665">
    <property type="entry name" value="Calcium ATPase, transmembrane domain M"/>
    <property type="match status" value="1"/>
</dbReference>
<dbReference type="InterPro" id="IPR023299">
    <property type="entry name" value="ATPase_P-typ_cyto_dom_N"/>
</dbReference>
<dbReference type="PRINTS" id="PR00119">
    <property type="entry name" value="CATATPASE"/>
</dbReference>
<dbReference type="RefSeq" id="XP_072576418.1">
    <property type="nucleotide sequence ID" value="XM_072720317.1"/>
</dbReference>
<evidence type="ECO:0000313" key="25">
    <source>
        <dbReference type="RefSeq" id="XP_072576414.1"/>
    </source>
</evidence>
<proteinExistence type="inferred from homology"/>
<accession>A0ABM4XEE9</accession>
<sequence length="1212" mass="134000">MGDMTNSDFYSKNQRNESSHGGEFGCTMEELRSLMELRGTEAVVKIKETYGDTEAICRRLKTSPVEGLPGTAPDLEKRKQIFGQNFIPPKKPKTFLQLVWEALQDVTLIILEIAAIISLGLSFYHPPGESNEGCATAQGGAEDEGEAEAGWIEGAAILLSVICVVLVTAFNDWSKEKQFRGLQSRIEQEQKFTVVRAGQVVQIPVAEIVVGDIAQVKYGDLLPADGLFIQGNDLKIDESSLTGESDQVRKSVDKDPMLLSGTHVMEGSGRMVVTAVGVNSQTGIIFTLLGAGGEEEEKKDKKGKMQDGNVDASQSKAKQQDGAAAMEMQPLKSAEGGDADDKKKANMHKKEKSVLQGKLTKLAVQIGKAGLVMSAITVIILVLYFTVDTFVVNKKPWLPECTPVYVQYFVKFFIIGVTVLVVAVPEGLPLAVTISLAYSVKKMMKDNNLVRHLDACETMGNATAICSDKTGTLTTNRMTVVQAYVGDVHYKEIPDPSSINAKTMELLVSAIAINSAYTTKILPPEKEGALPRQVGNKTECGLLGFVLDLKQDYEPVRSQMPEEKLYKVYTFNSVRKSMSTVIKLPDESFRMYSKGASEIVLKKCCKILNGAGEPRVFRPRDRDEMVKKVIEPMACDGLRTICVAYRDFPSSPEPDWDNENDILNDLTCICVVGIEDPVRPEVPEAIRKCQRAGITVRMVTGDNINTARAIAIKCGIIHPGEDFLCLEGKEFNRRIRNEKGEIEQERIDKIWPKLRVLARSSPTDKHTLVKGIIDSTHTEQRQVVAVTGDGTNDGPALKKADVGFAMGIAGTDVAKEASDIILTDDNFSSIVKAVMWGRNVYDSISKFLQFQLTVNVVAVIVAFTGACITQDSPLKAVQMLWVNLIMDTFASLALATEPPTETLLLRKPYGRNKPLISRTMMKNILGHAVYQLTLIFTLLFVGEKMFQIDSGRNAPLHSPPSEHYTIIFNTFVMMQLFNEINARKIHGERNVFDGIFRNPIFCTIVLGTFAIQIVIVQFGGKPFSCSPLQLDQWMWCIFIGLGELVWGQVIATIPTSRLKFLKEAGRLTQKEEIPEEELNEDVEEIDHAERELRRGQILWFRGLNRIQTQIRVVKAFRSSLYEGLEKPESRTSIHNFMAHPEFRIEDSQPHIPLIDDTDLEEDAALKQNSSPPSSLNKNNSAIDSGINLTTDTSKSATSSSPGSPIHSLETSL</sequence>
<feature type="transmembrane region" description="Helical" evidence="18">
    <location>
        <begin position="412"/>
        <end position="438"/>
    </location>
</feature>
<feature type="compositionally biased region" description="Basic and acidic residues" evidence="19">
    <location>
        <begin position="296"/>
        <end position="305"/>
    </location>
</feature>
<dbReference type="RefSeq" id="XP_072576414.1">
    <property type="nucleotide sequence ID" value="XM_072720313.1"/>
</dbReference>
<comment type="caution">
    <text evidence="18">Lacks conserved residue(s) required for the propagation of feature annotation.</text>
</comment>
<keyword evidence="5" id="KW-0597">Phosphoprotein</keyword>
<dbReference type="RefSeq" id="XP_072576413.1">
    <property type="nucleotide sequence ID" value="XM_072720312.1"/>
</dbReference>
<keyword evidence="17 18" id="KW-0472">Membrane</keyword>
<comment type="similarity">
    <text evidence="2 18">Belongs to the cation transport ATPase (P-type) (TC 3.A.3) family. Type IIB subfamily.</text>
</comment>
<feature type="transmembrane region" description="Helical" evidence="18">
    <location>
        <begin position="1032"/>
        <end position="1053"/>
    </location>
</feature>
<dbReference type="SUPFAM" id="SSF81660">
    <property type="entry name" value="Metal cation-transporting ATPase, ATP-binding domain N"/>
    <property type="match status" value="1"/>
</dbReference>
<feature type="compositionally biased region" description="Low complexity" evidence="19">
    <location>
        <begin position="1165"/>
        <end position="1180"/>
    </location>
</feature>
<dbReference type="InterPro" id="IPR022141">
    <property type="entry name" value="ATP_Ca_trans_C"/>
</dbReference>
<dbReference type="SFLD" id="SFLDG00002">
    <property type="entry name" value="C1.7:_P-type_atpase_like"/>
    <property type="match status" value="1"/>
</dbReference>
<evidence type="ECO:0000256" key="13">
    <source>
        <dbReference type="ARBA" id="ARBA00022860"/>
    </source>
</evidence>
<dbReference type="SUPFAM" id="SSF81653">
    <property type="entry name" value="Calcium ATPase, transduction domain A"/>
    <property type="match status" value="1"/>
</dbReference>
<dbReference type="RefSeq" id="XP_072576407.1">
    <property type="nucleotide sequence ID" value="XM_072720306.1"/>
</dbReference>
<evidence type="ECO:0000256" key="4">
    <source>
        <dbReference type="ARBA" id="ARBA00022475"/>
    </source>
</evidence>
<name>A0ABM4XEE9_VULVU</name>
<evidence type="ECO:0000256" key="11">
    <source>
        <dbReference type="ARBA" id="ARBA00022840"/>
    </source>
</evidence>
<dbReference type="PROSITE" id="PS00154">
    <property type="entry name" value="ATPASE_E1_E2"/>
    <property type="match status" value="1"/>
</dbReference>
<keyword evidence="6 18" id="KW-0109">Calcium transport</keyword>
<dbReference type="InterPro" id="IPR006408">
    <property type="entry name" value="P-type_ATPase_IIB"/>
</dbReference>
<comment type="catalytic activity">
    <reaction evidence="18">
        <text>Ca(2+)(in) + ATP + H2O = Ca(2+)(out) + ADP + phosphate + H(+)</text>
        <dbReference type="Rhea" id="RHEA:18105"/>
        <dbReference type="ChEBI" id="CHEBI:15377"/>
        <dbReference type="ChEBI" id="CHEBI:15378"/>
        <dbReference type="ChEBI" id="CHEBI:29108"/>
        <dbReference type="ChEBI" id="CHEBI:30616"/>
        <dbReference type="ChEBI" id="CHEBI:43474"/>
        <dbReference type="ChEBI" id="CHEBI:456216"/>
        <dbReference type="EC" id="7.2.2.10"/>
    </reaction>
</comment>
<dbReference type="Pfam" id="PF12424">
    <property type="entry name" value="ATP_Ca_trans_C"/>
    <property type="match status" value="1"/>
</dbReference>
<dbReference type="SFLD" id="SFLDF00027">
    <property type="entry name" value="p-type_atpase"/>
    <property type="match status" value="1"/>
</dbReference>
<dbReference type="Gene3D" id="3.40.1110.10">
    <property type="entry name" value="Calcium-transporting ATPase, cytoplasmic domain N"/>
    <property type="match status" value="1"/>
</dbReference>
<dbReference type="PANTHER" id="PTHR24093:SF377">
    <property type="entry name" value="PLASMA MEMBRANE CALCIUM-TRANSPORTING ATPASE 2"/>
    <property type="match status" value="1"/>
</dbReference>
<keyword evidence="4" id="KW-1003">Cell membrane</keyword>